<sequence length="138" mass="15361">MNTQITELQLNHTIAQQHSISIQLSPNVSGDPLNILKYPFSPHSLPQTFLTFQNLTPFSSPQPTNSQALQPPSHPQTCQQIPDSGKNKIISLMSKVCGTSGLIMIFFSAKKQQQHIIYGYFSQQSQGQQNIQNVKPTI</sequence>
<comment type="caution">
    <text evidence="1">The sequence shown here is derived from an EMBL/GenBank/DDBJ whole genome shotgun (WGS) entry which is preliminary data.</text>
</comment>
<dbReference type="Proteomes" id="UP001642409">
    <property type="component" value="Unassembled WGS sequence"/>
</dbReference>
<dbReference type="EMBL" id="CATOUU010001154">
    <property type="protein sequence ID" value="CAI9974716.1"/>
    <property type="molecule type" value="Genomic_DNA"/>
</dbReference>
<evidence type="ECO:0000313" key="3">
    <source>
        <dbReference type="Proteomes" id="UP001642409"/>
    </source>
</evidence>
<name>A0AA86RB27_9EUKA</name>
<gene>
    <name evidence="1" type="ORF">HINF_LOCUS62361</name>
    <name evidence="2" type="ORF">HINF_LOCUS66717</name>
</gene>
<dbReference type="AlphaFoldDB" id="A0AA86RB27"/>
<keyword evidence="3" id="KW-1185">Reference proteome</keyword>
<reference evidence="1" key="1">
    <citation type="submission" date="2023-06" db="EMBL/GenBank/DDBJ databases">
        <authorList>
            <person name="Kurt Z."/>
        </authorList>
    </citation>
    <scope>NUCLEOTIDE SEQUENCE</scope>
</reference>
<dbReference type="EMBL" id="CAXDID020000453">
    <property type="protein sequence ID" value="CAL6093095.1"/>
    <property type="molecule type" value="Genomic_DNA"/>
</dbReference>
<organism evidence="1">
    <name type="scientific">Hexamita inflata</name>
    <dbReference type="NCBI Taxonomy" id="28002"/>
    <lineage>
        <taxon>Eukaryota</taxon>
        <taxon>Metamonada</taxon>
        <taxon>Diplomonadida</taxon>
        <taxon>Hexamitidae</taxon>
        <taxon>Hexamitinae</taxon>
        <taxon>Hexamita</taxon>
    </lineage>
</organism>
<protein>
    <submittedName>
        <fullName evidence="2">Hypothetical_protein</fullName>
    </submittedName>
</protein>
<reference evidence="2 3" key="2">
    <citation type="submission" date="2024-07" db="EMBL/GenBank/DDBJ databases">
        <authorList>
            <person name="Akdeniz Z."/>
        </authorList>
    </citation>
    <scope>NUCLEOTIDE SEQUENCE [LARGE SCALE GENOMIC DNA]</scope>
</reference>
<proteinExistence type="predicted"/>
<evidence type="ECO:0000313" key="2">
    <source>
        <dbReference type="EMBL" id="CAL6093095.1"/>
    </source>
</evidence>
<evidence type="ECO:0000313" key="1">
    <source>
        <dbReference type="EMBL" id="CAI9974716.1"/>
    </source>
</evidence>
<accession>A0AA86RB27</accession>